<dbReference type="RefSeq" id="WP_075290826.1">
    <property type="nucleotide sequence ID" value="NZ_JAZDVC010000001.1"/>
</dbReference>
<evidence type="ECO:0008006" key="3">
    <source>
        <dbReference type="Google" id="ProtNLM"/>
    </source>
</evidence>
<evidence type="ECO:0000313" key="2">
    <source>
        <dbReference type="Proteomes" id="UP000247594"/>
    </source>
</evidence>
<name>A0AAE5WH78_AVIPA</name>
<reference evidence="1 2" key="1">
    <citation type="submission" date="2018-06" db="EMBL/GenBank/DDBJ databases">
        <authorList>
            <person name="Teymurazov M."/>
            <person name="Kislichkina A."/>
            <person name="Abaymova A."/>
            <person name="Mukhina T."/>
            <person name="Mayskaya N."/>
            <person name="Svetoch E."/>
            <person name="Bogun A."/>
        </authorList>
    </citation>
    <scope>NUCLEOTIDE SEQUENCE [LARGE SCALE GENOMIC DNA]</scope>
    <source>
        <strain evidence="1 2">SCPM-O-B-8406</strain>
    </source>
</reference>
<sequence length="76" mass="8328">MKKIAVICTALLLAGCIEKAPLNDIQPIKRYQVSAYGELKEVCIDGVVYLLLIKGGITPKINANYDVYICNQSTNP</sequence>
<protein>
    <recommendedName>
        <fullName evidence="3">Lipoprotein</fullName>
    </recommendedName>
</protein>
<evidence type="ECO:0000313" key="1">
    <source>
        <dbReference type="EMBL" id="PXZ39526.1"/>
    </source>
</evidence>
<comment type="caution">
    <text evidence="1">The sequence shown here is derived from an EMBL/GenBank/DDBJ whole genome shotgun (WGS) entry which is preliminary data.</text>
</comment>
<organism evidence="1 2">
    <name type="scientific">Avibacterium paragallinarum</name>
    <name type="common">Haemophilus gallinarum</name>
    <dbReference type="NCBI Taxonomy" id="728"/>
    <lineage>
        <taxon>Bacteria</taxon>
        <taxon>Pseudomonadati</taxon>
        <taxon>Pseudomonadota</taxon>
        <taxon>Gammaproteobacteria</taxon>
        <taxon>Pasteurellales</taxon>
        <taxon>Pasteurellaceae</taxon>
        <taxon>Avibacterium</taxon>
    </lineage>
</organism>
<accession>A0AAE5WH78</accession>
<dbReference type="EMBL" id="QJPJ01000005">
    <property type="protein sequence ID" value="PXZ39526.1"/>
    <property type="molecule type" value="Genomic_DNA"/>
</dbReference>
<gene>
    <name evidence="1" type="ORF">DM482_04220</name>
</gene>
<dbReference type="AlphaFoldDB" id="A0AAE5WH78"/>
<dbReference type="Proteomes" id="UP000247594">
    <property type="component" value="Unassembled WGS sequence"/>
</dbReference>
<dbReference type="PROSITE" id="PS51257">
    <property type="entry name" value="PROKAR_LIPOPROTEIN"/>
    <property type="match status" value="1"/>
</dbReference>
<proteinExistence type="predicted"/>